<keyword evidence="1" id="KW-0328">Glycosyltransferase</keyword>
<dbReference type="EMBL" id="JASJQH010000020">
    <property type="protein sequence ID" value="KAK9768398.1"/>
    <property type="molecule type" value="Genomic_DNA"/>
</dbReference>
<dbReference type="InterPro" id="IPR001296">
    <property type="entry name" value="Glyco_trans_1"/>
</dbReference>
<feature type="domain" description="Glycosyl transferase family 1" evidence="3">
    <location>
        <begin position="276"/>
        <end position="342"/>
    </location>
</feature>
<dbReference type="SUPFAM" id="SSF53756">
    <property type="entry name" value="UDP-Glycosyltransferase/glycogen phosphorylase"/>
    <property type="match status" value="1"/>
</dbReference>
<comment type="caution">
    <text evidence="4">The sequence shown here is derived from an EMBL/GenBank/DDBJ whole genome shotgun (WGS) entry which is preliminary data.</text>
</comment>
<dbReference type="PANTHER" id="PTHR12526">
    <property type="entry name" value="GLYCOSYLTRANSFERASE"/>
    <property type="match status" value="1"/>
</dbReference>
<organism evidence="4 5">
    <name type="scientific">Basidiobolus ranarum</name>
    <dbReference type="NCBI Taxonomy" id="34480"/>
    <lineage>
        <taxon>Eukaryota</taxon>
        <taxon>Fungi</taxon>
        <taxon>Fungi incertae sedis</taxon>
        <taxon>Zoopagomycota</taxon>
        <taxon>Entomophthoromycotina</taxon>
        <taxon>Basidiobolomycetes</taxon>
        <taxon>Basidiobolales</taxon>
        <taxon>Basidiobolaceae</taxon>
        <taxon>Basidiobolus</taxon>
    </lineage>
</organism>
<evidence type="ECO:0000313" key="5">
    <source>
        <dbReference type="Proteomes" id="UP001479436"/>
    </source>
</evidence>
<accession>A0ABR2X3P9</accession>
<evidence type="ECO:0000259" key="3">
    <source>
        <dbReference type="Pfam" id="PF00534"/>
    </source>
</evidence>
<sequence>MQKHFRFLLIQSARGLYASSGGYKANIHLAEGLVKSGYTVKMVANVWASDLKNFTYTTEKLELNQLTSPSTSLQVYRFYFKNMEVVGFDLADCQRVFTSEFQQRRIRWLGEEEEFPDMENYRKFLLNEYAKFHPTHVIFNESTSLKIFSDLKGVVKVFICHACEHLSFGPYAGYPNFGTSKSDIETQRLRKVDGLWVVSKCIQKYIADYSGIEATYMPIHPLTYGAQPFPVYNNFNHGLVTAINPGSVKGFHIFLDLAKSLPHVTFGAVKSWSLLPNQVDILSAQKNIRILETFRDMDNLWRKTKILLVPSVWCEAFGLIVVEAMLRGIPVLASNIGGLPEAKCGITEGLIPVKILTGERSNDPEYIKNWGVYLIPEQNVDPWVESVTELINDPVKYQRVRKDGIEAAYQYLNSIDVNIYERWLTELYLKRADLDNSVNS</sequence>
<keyword evidence="5" id="KW-1185">Reference proteome</keyword>
<dbReference type="PANTHER" id="PTHR12526:SF510">
    <property type="entry name" value="D-INOSITOL 3-PHOSPHATE GLYCOSYLTRANSFERASE"/>
    <property type="match status" value="1"/>
</dbReference>
<protein>
    <recommendedName>
        <fullName evidence="3">Glycosyl transferase family 1 domain-containing protein</fullName>
    </recommendedName>
</protein>
<dbReference type="Proteomes" id="UP001479436">
    <property type="component" value="Unassembled WGS sequence"/>
</dbReference>
<gene>
    <name evidence="4" type="ORF">K7432_000999</name>
</gene>
<evidence type="ECO:0000313" key="4">
    <source>
        <dbReference type="EMBL" id="KAK9768398.1"/>
    </source>
</evidence>
<dbReference type="Pfam" id="PF00534">
    <property type="entry name" value="Glycos_transf_1"/>
    <property type="match status" value="1"/>
</dbReference>
<proteinExistence type="predicted"/>
<dbReference type="CDD" id="cd03801">
    <property type="entry name" value="GT4_PimA-like"/>
    <property type="match status" value="1"/>
</dbReference>
<name>A0ABR2X3P9_9FUNG</name>
<keyword evidence="2" id="KW-0808">Transferase</keyword>
<evidence type="ECO:0000256" key="1">
    <source>
        <dbReference type="ARBA" id="ARBA00022676"/>
    </source>
</evidence>
<dbReference type="Gene3D" id="3.40.50.2000">
    <property type="entry name" value="Glycogen Phosphorylase B"/>
    <property type="match status" value="1"/>
</dbReference>
<reference evidence="4 5" key="1">
    <citation type="submission" date="2023-04" db="EMBL/GenBank/DDBJ databases">
        <title>Genome of Basidiobolus ranarum AG-B5.</title>
        <authorList>
            <person name="Stajich J.E."/>
            <person name="Carter-House D."/>
            <person name="Gryganskyi A."/>
        </authorList>
    </citation>
    <scope>NUCLEOTIDE SEQUENCE [LARGE SCALE GENOMIC DNA]</scope>
    <source>
        <strain evidence="4 5">AG-B5</strain>
    </source>
</reference>
<evidence type="ECO:0000256" key="2">
    <source>
        <dbReference type="ARBA" id="ARBA00022679"/>
    </source>
</evidence>